<keyword evidence="2" id="KW-1185">Reference proteome</keyword>
<reference evidence="1 2" key="1">
    <citation type="journal article" date="2014" name="BMC Genomics">
        <title>Comparative genome sequencing reveals chemotype-specific gene clusters in the toxigenic black mold Stachybotrys.</title>
        <authorList>
            <person name="Semeiks J."/>
            <person name="Borek D."/>
            <person name="Otwinowski Z."/>
            <person name="Grishin N.V."/>
        </authorList>
    </citation>
    <scope>NUCLEOTIDE SEQUENCE [LARGE SCALE GENOMIC DNA]</scope>
    <source>
        <strain evidence="1 2">IBT 40285</strain>
    </source>
</reference>
<name>A0A084QFY6_STAC4</name>
<sequence>MPTPLDNMMKSKNMVLAFGGVVAAAAAWSIWGGDMFPAEQDPTGNPEAWTREEMRRWLSARNLFPREDATREQLLERVQANMRHARK</sequence>
<organism evidence="1 2">
    <name type="scientific">Stachybotrys chlorohalonatus (strain IBT 40285)</name>
    <dbReference type="NCBI Taxonomy" id="1283841"/>
    <lineage>
        <taxon>Eukaryota</taxon>
        <taxon>Fungi</taxon>
        <taxon>Dikarya</taxon>
        <taxon>Ascomycota</taxon>
        <taxon>Pezizomycotina</taxon>
        <taxon>Sordariomycetes</taxon>
        <taxon>Hypocreomycetidae</taxon>
        <taxon>Hypocreales</taxon>
        <taxon>Stachybotryaceae</taxon>
        <taxon>Stachybotrys</taxon>
    </lineage>
</organism>
<gene>
    <name evidence="1" type="ORF">S40285_02274</name>
</gene>
<dbReference type="AlphaFoldDB" id="A0A084QFY6"/>
<proteinExistence type="predicted"/>
<dbReference type="InParanoid" id="A0A084QFY6"/>
<evidence type="ECO:0000313" key="2">
    <source>
        <dbReference type="Proteomes" id="UP000028524"/>
    </source>
</evidence>
<accession>A0A084QFY6</accession>
<dbReference type="HOGENOM" id="CLU_173507_0_0_1"/>
<dbReference type="OrthoDB" id="5341873at2759"/>
<evidence type="ECO:0000313" key="1">
    <source>
        <dbReference type="EMBL" id="KFA62871.1"/>
    </source>
</evidence>
<dbReference type="Proteomes" id="UP000028524">
    <property type="component" value="Unassembled WGS sequence"/>
</dbReference>
<protein>
    <recommendedName>
        <fullName evidence="3">STE24 endopeptidase</fullName>
    </recommendedName>
</protein>
<dbReference type="OMA" id="WGQDIFP"/>
<evidence type="ECO:0008006" key="3">
    <source>
        <dbReference type="Google" id="ProtNLM"/>
    </source>
</evidence>
<dbReference type="EMBL" id="KL660774">
    <property type="protein sequence ID" value="KFA62871.1"/>
    <property type="molecule type" value="Genomic_DNA"/>
</dbReference>